<gene>
    <name evidence="1" type="ORF">THAOC_34042</name>
</gene>
<dbReference type="Proteomes" id="UP000266841">
    <property type="component" value="Unassembled WGS sequence"/>
</dbReference>
<protein>
    <submittedName>
        <fullName evidence="1">Uncharacterized protein</fullName>
    </submittedName>
</protein>
<dbReference type="AlphaFoldDB" id="K0R361"/>
<name>K0R361_THAOC</name>
<keyword evidence="2" id="KW-1185">Reference proteome</keyword>
<sequence length="151" mass="16759">MNTASGKLYRGVASQSFKSMVALLRLDIDIDIARQNRLAERVPRNIFTSLENTDDEFHLFGQVPFAEEGADICIPHSDEAIIKTVPPRFPLQVISSPYSFRDVQISSFLSSFEQFIQVLRDGIPTPSSPGLNIAMSLVIENNSASMISLLK</sequence>
<evidence type="ECO:0000313" key="1">
    <source>
        <dbReference type="EMBL" id="EJK47248.1"/>
    </source>
</evidence>
<proteinExistence type="predicted"/>
<dbReference type="EMBL" id="AGNL01047167">
    <property type="protein sequence ID" value="EJK47248.1"/>
    <property type="molecule type" value="Genomic_DNA"/>
</dbReference>
<evidence type="ECO:0000313" key="2">
    <source>
        <dbReference type="Proteomes" id="UP000266841"/>
    </source>
</evidence>
<comment type="caution">
    <text evidence="1">The sequence shown here is derived from an EMBL/GenBank/DDBJ whole genome shotgun (WGS) entry which is preliminary data.</text>
</comment>
<accession>K0R361</accession>
<organism evidence="1 2">
    <name type="scientific">Thalassiosira oceanica</name>
    <name type="common">Marine diatom</name>
    <dbReference type="NCBI Taxonomy" id="159749"/>
    <lineage>
        <taxon>Eukaryota</taxon>
        <taxon>Sar</taxon>
        <taxon>Stramenopiles</taxon>
        <taxon>Ochrophyta</taxon>
        <taxon>Bacillariophyta</taxon>
        <taxon>Coscinodiscophyceae</taxon>
        <taxon>Thalassiosirophycidae</taxon>
        <taxon>Thalassiosirales</taxon>
        <taxon>Thalassiosiraceae</taxon>
        <taxon>Thalassiosira</taxon>
    </lineage>
</organism>
<reference evidence="1 2" key="1">
    <citation type="journal article" date="2012" name="Genome Biol.">
        <title>Genome and low-iron response of an oceanic diatom adapted to chronic iron limitation.</title>
        <authorList>
            <person name="Lommer M."/>
            <person name="Specht M."/>
            <person name="Roy A.S."/>
            <person name="Kraemer L."/>
            <person name="Andreson R."/>
            <person name="Gutowska M.A."/>
            <person name="Wolf J."/>
            <person name="Bergner S.V."/>
            <person name="Schilhabel M.B."/>
            <person name="Klostermeier U.C."/>
            <person name="Beiko R.G."/>
            <person name="Rosenstiel P."/>
            <person name="Hippler M."/>
            <person name="Laroche J."/>
        </authorList>
    </citation>
    <scope>NUCLEOTIDE SEQUENCE [LARGE SCALE GENOMIC DNA]</scope>
    <source>
        <strain evidence="1 2">CCMP1005</strain>
    </source>
</reference>